<feature type="domain" description="Cadherin" evidence="1">
    <location>
        <begin position="552"/>
        <end position="656"/>
    </location>
</feature>
<evidence type="ECO:0000259" key="1">
    <source>
        <dbReference type="PROSITE" id="PS50268"/>
    </source>
</evidence>
<dbReference type="InterPro" id="IPR040853">
    <property type="entry name" value="RapA2_cadherin-like"/>
</dbReference>
<name>A9CX54_9GAMM</name>
<dbReference type="InterPro" id="IPR018511">
    <property type="entry name" value="Hemolysin-typ_Ca-bd_CS"/>
</dbReference>
<protein>
    <submittedName>
        <fullName evidence="2">VCBS</fullName>
    </submittedName>
</protein>
<dbReference type="GO" id="GO:0016020">
    <property type="term" value="C:membrane"/>
    <property type="evidence" value="ECO:0007669"/>
    <property type="project" value="InterPro"/>
</dbReference>
<dbReference type="GO" id="GO:0007156">
    <property type="term" value="P:homophilic cell adhesion via plasma membrane adhesion molecules"/>
    <property type="evidence" value="ECO:0007669"/>
    <property type="project" value="InterPro"/>
</dbReference>
<dbReference type="EMBL" id="ABIC01000002">
    <property type="protein sequence ID" value="EDQ02609.1"/>
    <property type="molecule type" value="Genomic_DNA"/>
</dbReference>
<proteinExistence type="predicted"/>
<organism evidence="2 3">
    <name type="scientific">Shewanella benthica KT99</name>
    <dbReference type="NCBI Taxonomy" id="314608"/>
    <lineage>
        <taxon>Bacteria</taxon>
        <taxon>Pseudomonadati</taxon>
        <taxon>Pseudomonadota</taxon>
        <taxon>Gammaproteobacteria</taxon>
        <taxon>Alteromonadales</taxon>
        <taxon>Shewanellaceae</taxon>
        <taxon>Shewanella</taxon>
    </lineage>
</organism>
<dbReference type="NCBIfam" id="TIGR03661">
    <property type="entry name" value="T1SS_VCA0849"/>
    <property type="match status" value="1"/>
</dbReference>
<comment type="caution">
    <text evidence="2">The sequence shown here is derived from an EMBL/GenBank/DDBJ whole genome shotgun (WGS) entry which is preliminary data.</text>
</comment>
<dbReference type="RefSeq" id="WP_005496168.1">
    <property type="nucleotide sequence ID" value="NZ_ABIC01000002.1"/>
</dbReference>
<dbReference type="SUPFAM" id="SSF51120">
    <property type="entry name" value="beta-Roll"/>
    <property type="match status" value="1"/>
</dbReference>
<evidence type="ECO:0000313" key="2">
    <source>
        <dbReference type="EMBL" id="EDQ02609.1"/>
    </source>
</evidence>
<dbReference type="NCBIfam" id="NF033682">
    <property type="entry name" value="retention_LapA"/>
    <property type="match status" value="1"/>
</dbReference>
<dbReference type="InterPro" id="IPR013783">
    <property type="entry name" value="Ig-like_fold"/>
</dbReference>
<gene>
    <name evidence="2" type="ORF">KT99_18867</name>
</gene>
<evidence type="ECO:0000313" key="3">
    <source>
        <dbReference type="Proteomes" id="UP000005839"/>
    </source>
</evidence>
<dbReference type="InterPro" id="IPR047777">
    <property type="entry name" value="LapA-like_RM"/>
</dbReference>
<dbReference type="InterPro" id="IPR002126">
    <property type="entry name" value="Cadherin-like_dom"/>
</dbReference>
<dbReference type="Pfam" id="PF17803">
    <property type="entry name" value="Cadherin_4"/>
    <property type="match status" value="2"/>
</dbReference>
<dbReference type="NCBIfam" id="TIGR01965">
    <property type="entry name" value="VCBS_repeat"/>
    <property type="match status" value="7"/>
</dbReference>
<dbReference type="InterPro" id="IPR019960">
    <property type="entry name" value="T1SS_VCA0849"/>
</dbReference>
<dbReference type="GO" id="GO:0005509">
    <property type="term" value="F:calcium ion binding"/>
    <property type="evidence" value="ECO:0007669"/>
    <property type="project" value="InterPro"/>
</dbReference>
<dbReference type="PANTHER" id="PTHR14139:SF2">
    <property type="entry name" value="CALSYNTENIN-1"/>
    <property type="match status" value="1"/>
</dbReference>
<dbReference type="CDD" id="cd11304">
    <property type="entry name" value="Cadherin_repeat"/>
    <property type="match status" value="1"/>
</dbReference>
<keyword evidence="3" id="KW-1185">Reference proteome</keyword>
<dbReference type="Gene3D" id="2.60.40.10">
    <property type="entry name" value="Immunoglobulins"/>
    <property type="match status" value="5"/>
</dbReference>
<dbReference type="PROSITE" id="PS50268">
    <property type="entry name" value="CADHERIN_2"/>
    <property type="match status" value="1"/>
</dbReference>
<dbReference type="Pfam" id="PF17963">
    <property type="entry name" value="Big_9"/>
    <property type="match status" value="2"/>
</dbReference>
<dbReference type="PANTHER" id="PTHR14139">
    <property type="entry name" value="CALSYNTENIN"/>
    <property type="match status" value="1"/>
</dbReference>
<dbReference type="SMART" id="SM00112">
    <property type="entry name" value="CA"/>
    <property type="match status" value="3"/>
</dbReference>
<dbReference type="InterPro" id="IPR010221">
    <property type="entry name" value="VCBS_dom"/>
</dbReference>
<accession>A9CX54</accession>
<dbReference type="InterPro" id="IPR011049">
    <property type="entry name" value="Serralysin-like_metalloprot_C"/>
</dbReference>
<sequence>MGVSIAGQDAVVTKLVGQLKAKDEQGNIKDVTIGDLIRDGEQLIFPPNSQFILQMADGSIITETSFADPIPESALGAVTEFSTAPVAADAEIAALQAQILSGKDPTAALPETAAGSGGNQASSDYVTLGRTGDETLAGAGYDTTGFDLAPAPTEDPLILTAEIPSLPTLDASSVTLLEANLLQGSSPLVTALTQSNSLKFDIPAGIGSLTIHGINIVVGGIFLGPLTIATDNGILVITSLDPDTGMLDYNFTLINSVDNATSDTFSQTFTILVTDLAGNTTLSTITVNIIDDSPSGADDSNSVAEDGNVSITGNVLLNDTQGADSAIVSQVSNSDGATIAVSDTTGISGSFGLLQISADGSYTYQLDNSLDHIQALAEGEQVTEIFTYQLTDTDGDSVLVTLSITITGTNDNPVIVIIDPDGPDGPILPGDQGLVIEAGNEDDGTLVPGIVIATGSLAATDVDNGSVLIWSGDANGIYGSLVIDPITGEWTYTLDNVLADSLSEGEVVTDLFTVTVTDDFGATQTQIITITVNGTNDAPTITSGIENATGAVTEVDDPQTSIATGTLTATDVDNGAVLSWSGNDISSYGSFVIDPSTGEWTYTLGNSASDRLAEGEQVVENFLVTVIDEFGATDTQLVTITITGTNDNPIISPPEEQEGGGYDTGTVIEAGNLDDGTVVSGSPTATGMLEATDVDNGAVLTWSGDATGSLGSFSIDPDTGAWIYNLDNDAADSLAEGQSIQEEFWVTVTDEFGGTDTQLVTITIFGTNDSPVITSSLGDASGTITEVDDPQTASTTGTLTAADVDDGASLTWSGDNTSALGSFVIDPNTGEWTYTLDNSAADSLAEGEQVVENFLVTVIDEFGATDTQLVTITITGTNDDPVLTVDMTGGVSEDATDPNLSDSGALSFTDVDINNTHSVSEVYNGDISWSDGSLTNALTAGEIQGLIDGFTVDNDSWDYSILNSVVQFLALGETITLSFEVTVTDNDGGTDTKTVNLTITGTNDDPVLTVDMTGGVTEDATDPNLSDSGALSFTDVDINNTHSVSEVYNNNISWSGGSLTNALTAGEIQGLIDGFSVDSDSWDYSILNSVVQFLALGETITLSFEVSVTDNDGGSDTKTVNLTITGTNDLPEIVSATTISVSEEGLTNGLIDNIGVPTDTTDFTVAMGSVTFTDVDAADELAFTVSLSGPLSNVNSGGELVIWTWDSGSKTLTGMVGSTLVMTIVLSSVTAGASQFSFDYSVTLYESLDHSINDVEDIIALSFGATINDGHGDINTNLVISIEDDSPIDEVNELATPSISHTVGQMYSDDLFAPGADGFGSVDFSVLTAGLKHNGFDLSYSMNGNTLIATADGTEIFTLSAVTSADGSIDYLFTLLDELDSEVLIDYDLASAPANNSGSYYVDFDGTIYTNEGQANMPITVISGTITVNNVTTESNINSNSHGIGVGPQTSIHAGEAIKFTYGDGITQGTTLAAISLGTNNNGNHSGSSTITYLVRYSDGSTKLVNTSISPTLTIEELAPNSLTILSIEITYISGEDFQVLALSSTTSLAEFPLHIEFAYNATDGDGDAIPFTVDNDGHFTIILDPDIDPGAYNFVTGTTGVDALVGGASADYLASGLGDDSLDGGMGSDILIGGQGSDSLDGGVDTDEDTFIWEIGSDDGSTDTVYNFDPTIDVLNLADILVGEDSNAVSLADYLDFNFVNGNTEIYVDSDGLGAGGITLTIVINGVDLTNANNFTDIQVINNLLTDSALIIDTIP</sequence>
<dbReference type="PROSITE" id="PS00330">
    <property type="entry name" value="HEMOLYSIN_CALCIUM"/>
    <property type="match status" value="2"/>
</dbReference>
<dbReference type="Proteomes" id="UP000005839">
    <property type="component" value="Unassembled WGS sequence"/>
</dbReference>
<dbReference type="STRING" id="314608.KT99_18867"/>
<reference evidence="2 3" key="1">
    <citation type="submission" date="2007-10" db="EMBL/GenBank/DDBJ databases">
        <authorList>
            <person name="Yayanos A."/>
            <person name="Ferriera S."/>
            <person name="Johnson J."/>
            <person name="Kravitz S."/>
            <person name="Halpern A."/>
            <person name="Remington K."/>
            <person name="Beeson K."/>
            <person name="Tran B."/>
            <person name="Rogers Y.-H."/>
            <person name="Friedman R."/>
            <person name="Venter J.C."/>
        </authorList>
    </citation>
    <scope>NUCLEOTIDE SEQUENCE [LARGE SCALE GENOMIC DNA]</scope>
    <source>
        <strain evidence="2 3">KT99</strain>
    </source>
</reference>